<dbReference type="AlphaFoldDB" id="A0A9W8Z2N7"/>
<dbReference type="GO" id="GO:0005634">
    <property type="term" value="C:nucleus"/>
    <property type="evidence" value="ECO:0007669"/>
    <property type="project" value="UniProtKB-SubCell"/>
</dbReference>
<comment type="subcellular location">
    <subcellularLocation>
        <location evidence="1">Nucleus</location>
    </subcellularLocation>
</comment>
<evidence type="ECO:0008006" key="8">
    <source>
        <dbReference type="Google" id="ProtNLM"/>
    </source>
</evidence>
<dbReference type="GO" id="GO:0000124">
    <property type="term" value="C:SAGA complex"/>
    <property type="evidence" value="ECO:0007669"/>
    <property type="project" value="TreeGrafter"/>
</dbReference>
<evidence type="ECO:0000256" key="4">
    <source>
        <dbReference type="ARBA" id="ARBA00023242"/>
    </source>
</evidence>
<dbReference type="InterPro" id="IPR024738">
    <property type="entry name" value="Hfi1/Tada1"/>
</dbReference>
<evidence type="ECO:0000256" key="2">
    <source>
        <dbReference type="ARBA" id="ARBA00023015"/>
    </source>
</evidence>
<evidence type="ECO:0000256" key="1">
    <source>
        <dbReference type="ARBA" id="ARBA00004123"/>
    </source>
</evidence>
<proteinExistence type="predicted"/>
<feature type="region of interest" description="Disordered" evidence="5">
    <location>
        <begin position="186"/>
        <end position="214"/>
    </location>
</feature>
<accession>A0A9W8Z2N7</accession>
<keyword evidence="2" id="KW-0805">Transcription regulation</keyword>
<comment type="caution">
    <text evidence="6">The sequence shown here is derived from an EMBL/GenBank/DDBJ whole genome shotgun (WGS) entry which is preliminary data.</text>
</comment>
<dbReference type="GO" id="GO:0006357">
    <property type="term" value="P:regulation of transcription by RNA polymerase II"/>
    <property type="evidence" value="ECO:0007669"/>
    <property type="project" value="TreeGrafter"/>
</dbReference>
<gene>
    <name evidence="6" type="ORF">N0V93_000679</name>
</gene>
<dbReference type="PANTHER" id="PTHR21277:SF5">
    <property type="entry name" value="TRANSCRIPTIONAL ADAPTER 1"/>
    <property type="match status" value="1"/>
</dbReference>
<organism evidence="6 7">
    <name type="scientific">Gnomoniopsis smithogilvyi</name>
    <dbReference type="NCBI Taxonomy" id="1191159"/>
    <lineage>
        <taxon>Eukaryota</taxon>
        <taxon>Fungi</taxon>
        <taxon>Dikarya</taxon>
        <taxon>Ascomycota</taxon>
        <taxon>Pezizomycotina</taxon>
        <taxon>Sordariomycetes</taxon>
        <taxon>Sordariomycetidae</taxon>
        <taxon>Diaporthales</taxon>
        <taxon>Gnomoniaceae</taxon>
        <taxon>Gnomoniopsis</taxon>
    </lineage>
</organism>
<dbReference type="EMBL" id="JAPEVB010000001">
    <property type="protein sequence ID" value="KAJ4396460.1"/>
    <property type="molecule type" value="Genomic_DNA"/>
</dbReference>
<protein>
    <recommendedName>
        <fullName evidence="8">Transcriptional coactivator HFI1/ADA1</fullName>
    </recommendedName>
</protein>
<feature type="region of interest" description="Disordered" evidence="5">
    <location>
        <begin position="393"/>
        <end position="419"/>
    </location>
</feature>
<dbReference type="OrthoDB" id="10264870at2759"/>
<keyword evidence="4" id="KW-0539">Nucleus</keyword>
<evidence type="ECO:0000313" key="6">
    <source>
        <dbReference type="EMBL" id="KAJ4396460.1"/>
    </source>
</evidence>
<dbReference type="Proteomes" id="UP001140453">
    <property type="component" value="Unassembled WGS sequence"/>
</dbReference>
<evidence type="ECO:0000256" key="5">
    <source>
        <dbReference type="SAM" id="MobiDB-lite"/>
    </source>
</evidence>
<keyword evidence="7" id="KW-1185">Reference proteome</keyword>
<name>A0A9W8Z2N7_9PEZI</name>
<dbReference type="Pfam" id="PF12767">
    <property type="entry name" value="SAGA-Tad1"/>
    <property type="match status" value="1"/>
</dbReference>
<keyword evidence="3" id="KW-0804">Transcription</keyword>
<dbReference type="GO" id="GO:0003713">
    <property type="term" value="F:transcription coactivator activity"/>
    <property type="evidence" value="ECO:0007669"/>
    <property type="project" value="TreeGrafter"/>
</dbReference>
<reference evidence="6" key="1">
    <citation type="submission" date="2022-10" db="EMBL/GenBank/DDBJ databases">
        <title>Tapping the CABI collections for fungal endophytes: first genome assemblies for Collariella, Neodidymelliopsis, Ascochyta clinopodiicola, Didymella pomorum, Didymosphaeria variabile, Neocosmospora piperis and Neocucurbitaria cava.</title>
        <authorList>
            <person name="Hill R."/>
        </authorList>
    </citation>
    <scope>NUCLEOTIDE SEQUENCE</scope>
    <source>
        <strain evidence="6">IMI 355082</strain>
    </source>
</reference>
<evidence type="ECO:0000256" key="3">
    <source>
        <dbReference type="ARBA" id="ARBA00023163"/>
    </source>
</evidence>
<evidence type="ECO:0000313" key="7">
    <source>
        <dbReference type="Proteomes" id="UP001140453"/>
    </source>
</evidence>
<sequence length="454" mass="49750">MPDINPAELSRPAGSLTTPVLASKTITVSTPSTNPKTIKTSQIIPARIDIEPIYTALKTAIGNEQWTIYKESVSQFLIGRLNQSEFSDLIDPIIASPAGDREHLHNQLLTAIYANVTREMPDPGLAPWVSANDKPTAGAGSKPVSGDAAERRLKGEVMHLPSRDRRRIKDLQQNEVDPHYSLAELFTEHHHRTRRPRLAEPENGPSSGLNMSREQDIRKRYLNPLALESGEFPETGYIESRMLPYCYEAGLESTAPEAAQLVSAATENFVKEFLTSIFSRTRSNGPGESGSAGFGSGSSWVQTHKYKKLLSQEEDAAQRGEITRDKCGLLPIESKAASERGPLSMGDLHLALDIADCGTAQFPVFVRSVTSKYRDGELEHLENHSFLDGFEKSSTKHHDEETPLAGVDKGKQLQLPNGLPQDDMDIDADYFWAGADDSDQDACDAALESALAIA</sequence>
<dbReference type="PANTHER" id="PTHR21277">
    <property type="entry name" value="TRANSCRIPTIONAL ADAPTER 1"/>
    <property type="match status" value="1"/>
</dbReference>